<comment type="caution">
    <text evidence="2">The sequence shown here is derived from an EMBL/GenBank/DDBJ whole genome shotgun (WGS) entry which is preliminary data.</text>
</comment>
<keyword evidence="5" id="KW-1185">Reference proteome</keyword>
<dbReference type="EMBL" id="BGPR01027477">
    <property type="protein sequence ID" value="GBN98007.1"/>
    <property type="molecule type" value="Genomic_DNA"/>
</dbReference>
<evidence type="ECO:0000313" key="3">
    <source>
        <dbReference type="EMBL" id="GBN97970.1"/>
    </source>
</evidence>
<name>A0A4Y2TBC6_ARAVE</name>
<evidence type="ECO:0000313" key="2">
    <source>
        <dbReference type="EMBL" id="GBN97948.1"/>
    </source>
</evidence>
<dbReference type="Proteomes" id="UP000499080">
    <property type="component" value="Unassembled WGS sequence"/>
</dbReference>
<evidence type="ECO:0000313" key="1">
    <source>
        <dbReference type="EMBL" id="GBN97933.1"/>
    </source>
</evidence>
<dbReference type="AlphaFoldDB" id="A0A4Y2TBC6"/>
<proteinExistence type="predicted"/>
<evidence type="ECO:0000313" key="4">
    <source>
        <dbReference type="EMBL" id="GBN98007.1"/>
    </source>
</evidence>
<sequence length="113" mass="13060">MELYNEEENYNKDFPVLPQNQEFVPPTDQISSQQQDVNQPKLQAAEKRVNVLPIIIYNPTNAAILIKSFNDITDTIVEGKMIDKDRLKDFPSSADAHRKIEKEINKKIEIAYL</sequence>
<evidence type="ECO:0000313" key="5">
    <source>
        <dbReference type="Proteomes" id="UP000499080"/>
    </source>
</evidence>
<organism evidence="2 5">
    <name type="scientific">Araneus ventricosus</name>
    <name type="common">Orbweaver spider</name>
    <name type="synonym">Epeira ventricosa</name>
    <dbReference type="NCBI Taxonomy" id="182803"/>
    <lineage>
        <taxon>Eukaryota</taxon>
        <taxon>Metazoa</taxon>
        <taxon>Ecdysozoa</taxon>
        <taxon>Arthropoda</taxon>
        <taxon>Chelicerata</taxon>
        <taxon>Arachnida</taxon>
        <taxon>Araneae</taxon>
        <taxon>Araneomorphae</taxon>
        <taxon>Entelegynae</taxon>
        <taxon>Araneoidea</taxon>
        <taxon>Araneidae</taxon>
        <taxon>Araneus</taxon>
    </lineage>
</organism>
<dbReference type="EMBL" id="BGPR01027438">
    <property type="protein sequence ID" value="GBN97933.1"/>
    <property type="molecule type" value="Genomic_DNA"/>
</dbReference>
<accession>A0A4Y2TBC6</accession>
<dbReference type="EMBL" id="BGPR01027444">
    <property type="protein sequence ID" value="GBN97948.1"/>
    <property type="molecule type" value="Genomic_DNA"/>
</dbReference>
<protein>
    <submittedName>
        <fullName evidence="2">Uncharacterized protein</fullName>
    </submittedName>
</protein>
<gene>
    <name evidence="1" type="ORF">AVEN_113566_1</name>
    <name evidence="4" type="ORF">AVEN_150290_1</name>
    <name evidence="2" type="ORF">AVEN_173063_1</name>
    <name evidence="3" type="ORF">AVEN_180340_1</name>
</gene>
<reference evidence="2 5" key="1">
    <citation type="journal article" date="2019" name="Sci. Rep.">
        <title>Orb-weaving spider Araneus ventricosus genome elucidates the spidroin gene catalogue.</title>
        <authorList>
            <person name="Kono N."/>
            <person name="Nakamura H."/>
            <person name="Ohtoshi R."/>
            <person name="Moran D.A.P."/>
            <person name="Shinohara A."/>
            <person name="Yoshida Y."/>
            <person name="Fujiwara M."/>
            <person name="Mori M."/>
            <person name="Tomita M."/>
            <person name="Arakawa K."/>
        </authorList>
    </citation>
    <scope>NUCLEOTIDE SEQUENCE [LARGE SCALE GENOMIC DNA]</scope>
</reference>
<dbReference type="EMBL" id="BGPR01027450">
    <property type="protein sequence ID" value="GBN97970.1"/>
    <property type="molecule type" value="Genomic_DNA"/>
</dbReference>